<dbReference type="KEGG" id="halc:EY643_03790"/>
<evidence type="ECO:0008006" key="4">
    <source>
        <dbReference type="Google" id="ProtNLM"/>
    </source>
</evidence>
<organism evidence="2 3">
    <name type="scientific">Halioglobus maricola</name>
    <dbReference type="NCBI Taxonomy" id="2601894"/>
    <lineage>
        <taxon>Bacteria</taxon>
        <taxon>Pseudomonadati</taxon>
        <taxon>Pseudomonadota</taxon>
        <taxon>Gammaproteobacteria</taxon>
        <taxon>Cellvibrionales</taxon>
        <taxon>Halieaceae</taxon>
        <taxon>Halioglobus</taxon>
    </lineage>
</organism>
<keyword evidence="1" id="KW-0472">Membrane</keyword>
<keyword evidence="1" id="KW-1133">Transmembrane helix</keyword>
<feature type="transmembrane region" description="Helical" evidence="1">
    <location>
        <begin position="15"/>
        <end position="34"/>
    </location>
</feature>
<dbReference type="AlphaFoldDB" id="A0A5P9NH37"/>
<reference evidence="2 3" key="1">
    <citation type="submission" date="2019-02" db="EMBL/GenBank/DDBJ databases">
        <authorList>
            <person name="Li S.-H."/>
        </authorList>
    </citation>
    <scope>NUCLEOTIDE SEQUENCE [LARGE SCALE GENOMIC DNA]</scope>
    <source>
        <strain evidence="2 3">IMCC14385</strain>
    </source>
</reference>
<dbReference type="RefSeq" id="WP_170287271.1">
    <property type="nucleotide sequence ID" value="NZ_CP036422.1"/>
</dbReference>
<name>A0A5P9NH37_9GAMM</name>
<sequence length="163" mass="17434">MCCAVDLAPGRETGAVLVFALVFLGLLALLTAAISESNLLQLRLAHYLEARMVARQAALGRVERVLEQHGRLPPSGVPGSRHCAANSLLADCATNTLGPDGEAQAYIEVLARENDVPPRLRQHIASSAIAYESVQYEVVADARVNAATIRVHQGVLLLHPRGQ</sequence>
<evidence type="ECO:0000313" key="3">
    <source>
        <dbReference type="Proteomes" id="UP000326287"/>
    </source>
</evidence>
<dbReference type="EMBL" id="CP036422">
    <property type="protein sequence ID" value="QFU74836.1"/>
    <property type="molecule type" value="Genomic_DNA"/>
</dbReference>
<proteinExistence type="predicted"/>
<keyword evidence="3" id="KW-1185">Reference proteome</keyword>
<protein>
    <recommendedName>
        <fullName evidence="4">Type 4 fimbrial biogenesis protein PilX N-terminal domain-containing protein</fullName>
    </recommendedName>
</protein>
<accession>A0A5P9NH37</accession>
<evidence type="ECO:0000256" key="1">
    <source>
        <dbReference type="SAM" id="Phobius"/>
    </source>
</evidence>
<dbReference type="Proteomes" id="UP000326287">
    <property type="component" value="Chromosome"/>
</dbReference>
<gene>
    <name evidence="2" type="ORF">EY643_03790</name>
</gene>
<keyword evidence="1" id="KW-0812">Transmembrane</keyword>
<evidence type="ECO:0000313" key="2">
    <source>
        <dbReference type="EMBL" id="QFU74836.1"/>
    </source>
</evidence>